<reference evidence="3 4" key="2">
    <citation type="submission" date="2017-05" db="EMBL/GenBank/DDBJ databases">
        <title>Complete and WGS of Bordetella genogroups.</title>
        <authorList>
            <person name="Spilker T."/>
            <person name="Lipuma J."/>
        </authorList>
    </citation>
    <scope>NUCLEOTIDE SEQUENCE [LARGE SCALE GENOMIC DNA]</scope>
    <source>
        <strain evidence="3 4">AU9795</strain>
    </source>
</reference>
<name>A0A261SDP4_9BORD</name>
<organism evidence="2 5">
    <name type="scientific">Bordetella genomosp. 1</name>
    <dbReference type="NCBI Taxonomy" id="1395607"/>
    <lineage>
        <taxon>Bacteria</taxon>
        <taxon>Pseudomonadati</taxon>
        <taxon>Pseudomonadota</taxon>
        <taxon>Betaproteobacteria</taxon>
        <taxon>Burkholderiales</taxon>
        <taxon>Alcaligenaceae</taxon>
        <taxon>Bordetella</taxon>
    </lineage>
</organism>
<keyword evidence="4" id="KW-1185">Reference proteome</keyword>
<evidence type="ECO:0000256" key="1">
    <source>
        <dbReference type="SAM" id="SignalP"/>
    </source>
</evidence>
<dbReference type="OrthoDB" id="8775745at2"/>
<evidence type="ECO:0000313" key="5">
    <source>
        <dbReference type="Proteomes" id="UP000217005"/>
    </source>
</evidence>
<dbReference type="EMBL" id="NEVR01000003">
    <property type="protein sequence ID" value="OZI63722.1"/>
    <property type="molecule type" value="Genomic_DNA"/>
</dbReference>
<sequence>MSAWFKQIGRIVAAAAVLGALAACAGPRYSVVQNTLPPLAAGEGRIFFYQPQPSNISGPQQKLRVNNEVVGRNKPAAFFYVDRPAGSYVVTNLYWTGDGVSFALDEGQSRYVRITAENLGSTGTVGKLTMQLAEPEQAQAEMQPLRLWGAATPGRP</sequence>
<evidence type="ECO:0000313" key="2">
    <source>
        <dbReference type="EMBL" id="OZI35181.1"/>
    </source>
</evidence>
<evidence type="ECO:0000313" key="3">
    <source>
        <dbReference type="EMBL" id="OZI63722.1"/>
    </source>
</evidence>
<proteinExistence type="predicted"/>
<feature type="signal peptide" evidence="1">
    <location>
        <begin position="1"/>
        <end position="25"/>
    </location>
</feature>
<dbReference type="AlphaFoldDB" id="A0A261SDP4"/>
<dbReference type="RefSeq" id="WP_094825991.1">
    <property type="nucleotide sequence ID" value="NZ_NEVL01000003.1"/>
</dbReference>
<accession>A0A261SDP4</accession>
<feature type="chain" id="PRO_5012040122" description="DUF2846 domain-containing protein" evidence="1">
    <location>
        <begin position="26"/>
        <end position="156"/>
    </location>
</feature>
<dbReference type="EMBL" id="NEVL01000003">
    <property type="protein sequence ID" value="OZI35181.1"/>
    <property type="molecule type" value="Genomic_DNA"/>
</dbReference>
<reference evidence="2 5" key="1">
    <citation type="submission" date="2017-05" db="EMBL/GenBank/DDBJ databases">
        <title>Complete and WGS of Bordetella genogroups.</title>
        <authorList>
            <person name="Spilker T."/>
            <person name="LiPuma J."/>
        </authorList>
    </citation>
    <scope>NUCLEOTIDE SEQUENCE [LARGE SCALE GENOMIC DNA]</scope>
    <source>
        <strain evidence="2 5">AU17610</strain>
    </source>
</reference>
<evidence type="ECO:0008006" key="6">
    <source>
        <dbReference type="Google" id="ProtNLM"/>
    </source>
</evidence>
<dbReference type="PROSITE" id="PS51257">
    <property type="entry name" value="PROKAR_LIPOPROTEIN"/>
    <property type="match status" value="1"/>
</dbReference>
<evidence type="ECO:0000313" key="4">
    <source>
        <dbReference type="Proteomes" id="UP000216354"/>
    </source>
</evidence>
<keyword evidence="1" id="KW-0732">Signal</keyword>
<protein>
    <recommendedName>
        <fullName evidence="6">DUF2846 domain-containing protein</fullName>
    </recommendedName>
</protein>
<dbReference type="Proteomes" id="UP000217005">
    <property type="component" value="Unassembled WGS sequence"/>
</dbReference>
<gene>
    <name evidence="3" type="ORF">CAL27_14025</name>
    <name evidence="2" type="ORF">CEG14_08720</name>
</gene>
<dbReference type="Proteomes" id="UP000216354">
    <property type="component" value="Unassembled WGS sequence"/>
</dbReference>
<comment type="caution">
    <text evidence="2">The sequence shown here is derived from an EMBL/GenBank/DDBJ whole genome shotgun (WGS) entry which is preliminary data.</text>
</comment>